<evidence type="ECO:0008006" key="4">
    <source>
        <dbReference type="Google" id="ProtNLM"/>
    </source>
</evidence>
<sequence>MEPTQSPSESEPAVHSGEDFVHIEEHSKPTGDFSLSDSIVNVEKEDAVEEEEEEEEHKEDSDSVVSVGGGDGEGECSSAKVELPEELAKSVVILTCESNGESGSCDVYLIGTAHVSKESCREVKEIISFLKPEAVFVELCSSRVSILQPQSLKIPTMSDMIESWKQKQNTFGILYGWFLAKASFLNRQLEVFPGTEFRVAYEEALKYGGSVILGDRPVQITLKRTWAKMPLWHKVKFIYSLMFQAVFLPSAEELDRMLKEMDNVDMVTLVIQEMSKEFPSLMETLVHERDQYMASSLLRVASEHNSVVAVIGRGHINGIKKNWKQPITMKDLMEIPSDNSVFTVKRIVSSVAIAVAGTAIFTGILLSRRRIGVAAAGRALMKRTWLLKLLGITSLTSTSSMSMEPTQSPPSETEVHSSEDFVHGEEDSKPTGDMSSSESIVNVEKEDLLDDDAVVEEAHDDSDSVVSGGDAPAAGDDGDGECSPEVLELLEELVKSGAMLTCDSTAETGSCYVLLIGTSHVSEESCRVVKAVISYLKPEAVLVELCSSRVSLLQPQTLKIASEFGVFPGSEFRVAYEEACKYGGKVMLVDRPIQITLKRTWAKMPLWHKVKFVYTLMFQDVFLPSSEEHGKRVSLTPQEMETADSMTLLIEELSKEFPSLIETLVYERDRYMATALLDIASGCNLVVAVIGNGHINGIKKNWKQPVSIEDLMEIPGDGSVFTVKRIVSSVAIAVAGTAIFTGILLARRR</sequence>
<dbReference type="InterPro" id="IPR046345">
    <property type="entry name" value="TraB_PrgY-like"/>
</dbReference>
<dbReference type="PANTHER" id="PTHR21530">
    <property type="entry name" value="PHEROMONE SHUTDOWN PROTEIN"/>
    <property type="match status" value="1"/>
</dbReference>
<evidence type="ECO:0000313" key="3">
    <source>
        <dbReference type="EMBL" id="VDC64471.1"/>
    </source>
</evidence>
<feature type="compositionally biased region" description="Acidic residues" evidence="1">
    <location>
        <begin position="46"/>
        <end position="57"/>
    </location>
</feature>
<reference evidence="3" key="1">
    <citation type="submission" date="2018-11" db="EMBL/GenBank/DDBJ databases">
        <authorList>
            <consortium name="Genoscope - CEA"/>
            <person name="William W."/>
        </authorList>
    </citation>
    <scope>NUCLEOTIDE SEQUENCE</scope>
</reference>
<keyword evidence="2" id="KW-0472">Membrane</keyword>
<feature type="region of interest" description="Disordered" evidence="1">
    <location>
        <begin position="457"/>
        <end position="482"/>
    </location>
</feature>
<feature type="region of interest" description="Disordered" evidence="1">
    <location>
        <begin position="1"/>
        <end position="79"/>
    </location>
</feature>
<accession>A0A3P5YUQ4</accession>
<feature type="compositionally biased region" description="Basic and acidic residues" evidence="1">
    <location>
        <begin position="413"/>
        <end position="430"/>
    </location>
</feature>
<feature type="compositionally biased region" description="Low complexity" evidence="1">
    <location>
        <begin position="398"/>
        <end position="412"/>
    </location>
</feature>
<organism evidence="3">
    <name type="scientific">Brassica campestris</name>
    <name type="common">Field mustard</name>
    <dbReference type="NCBI Taxonomy" id="3711"/>
    <lineage>
        <taxon>Eukaryota</taxon>
        <taxon>Viridiplantae</taxon>
        <taxon>Streptophyta</taxon>
        <taxon>Embryophyta</taxon>
        <taxon>Tracheophyta</taxon>
        <taxon>Spermatophyta</taxon>
        <taxon>Magnoliopsida</taxon>
        <taxon>eudicotyledons</taxon>
        <taxon>Gunneridae</taxon>
        <taxon>Pentapetalae</taxon>
        <taxon>rosids</taxon>
        <taxon>malvids</taxon>
        <taxon>Brassicales</taxon>
        <taxon>Brassicaceae</taxon>
        <taxon>Brassiceae</taxon>
        <taxon>Brassica</taxon>
    </lineage>
</organism>
<proteinExistence type="predicted"/>
<dbReference type="PANTHER" id="PTHR21530:SF9">
    <property type="entry name" value="TRAB FAMILY PROTEIN"/>
    <property type="match status" value="1"/>
</dbReference>
<gene>
    <name evidence="3" type="ORF">BRAA09T42082Z</name>
</gene>
<feature type="compositionally biased region" description="Basic and acidic residues" evidence="1">
    <location>
        <begin position="16"/>
        <end position="29"/>
    </location>
</feature>
<keyword evidence="2" id="KW-0812">Transmembrane</keyword>
<evidence type="ECO:0000256" key="1">
    <source>
        <dbReference type="SAM" id="MobiDB-lite"/>
    </source>
</evidence>
<feature type="transmembrane region" description="Helical" evidence="2">
    <location>
        <begin position="726"/>
        <end position="746"/>
    </location>
</feature>
<evidence type="ECO:0000256" key="2">
    <source>
        <dbReference type="SAM" id="Phobius"/>
    </source>
</evidence>
<protein>
    <recommendedName>
        <fullName evidence="4">TraB family protein</fullName>
    </recommendedName>
</protein>
<dbReference type="InterPro" id="IPR002816">
    <property type="entry name" value="TraB/PrgY/GumN_fam"/>
</dbReference>
<feature type="region of interest" description="Disordered" evidence="1">
    <location>
        <begin position="398"/>
        <end position="440"/>
    </location>
</feature>
<name>A0A3P5YUQ4_BRACM</name>
<dbReference type="AlphaFoldDB" id="A0A3P5YUQ4"/>
<dbReference type="EMBL" id="LR031568">
    <property type="protein sequence ID" value="VDC64471.1"/>
    <property type="molecule type" value="Genomic_DNA"/>
</dbReference>
<feature type="compositionally biased region" description="Low complexity" evidence="1">
    <location>
        <begin position="464"/>
        <end position="475"/>
    </location>
</feature>
<keyword evidence="2" id="KW-1133">Transmembrane helix</keyword>
<dbReference type="CDD" id="cd14726">
    <property type="entry name" value="TraB_PrgY-like"/>
    <property type="match status" value="2"/>
</dbReference>
<dbReference type="Pfam" id="PF01963">
    <property type="entry name" value="TraB_PrgY_gumN"/>
    <property type="match status" value="2"/>
</dbReference>